<keyword evidence="5" id="KW-1185">Reference proteome</keyword>
<dbReference type="SMART" id="SM00174">
    <property type="entry name" value="RHO"/>
    <property type="match status" value="1"/>
</dbReference>
<feature type="signal peptide" evidence="3">
    <location>
        <begin position="1"/>
        <end position="22"/>
    </location>
</feature>
<dbReference type="EMBL" id="CAAALY010043948">
    <property type="protein sequence ID" value="VEL19933.1"/>
    <property type="molecule type" value="Genomic_DNA"/>
</dbReference>
<protein>
    <submittedName>
        <fullName evidence="4">Uncharacterized protein</fullName>
    </submittedName>
</protein>
<dbReference type="GO" id="GO:0005525">
    <property type="term" value="F:GTP binding"/>
    <property type="evidence" value="ECO:0007669"/>
    <property type="project" value="UniProtKB-KW"/>
</dbReference>
<keyword evidence="3" id="KW-0732">Signal</keyword>
<comment type="caution">
    <text evidence="4">The sequence shown here is derived from an EMBL/GenBank/DDBJ whole genome shotgun (WGS) entry which is preliminary data.</text>
</comment>
<evidence type="ECO:0000256" key="3">
    <source>
        <dbReference type="SAM" id="SignalP"/>
    </source>
</evidence>
<accession>A0A3S4ZU88</accession>
<dbReference type="SUPFAM" id="SSF52540">
    <property type="entry name" value="P-loop containing nucleoside triphosphate hydrolases"/>
    <property type="match status" value="1"/>
</dbReference>
<keyword evidence="2" id="KW-0342">GTP-binding</keyword>
<reference evidence="4" key="1">
    <citation type="submission" date="2018-11" db="EMBL/GenBank/DDBJ databases">
        <authorList>
            <consortium name="Pathogen Informatics"/>
        </authorList>
    </citation>
    <scope>NUCLEOTIDE SEQUENCE</scope>
</reference>
<proteinExistence type="predicted"/>
<evidence type="ECO:0000256" key="2">
    <source>
        <dbReference type="ARBA" id="ARBA00023134"/>
    </source>
</evidence>
<dbReference type="AlphaFoldDB" id="A0A3S4ZU88"/>
<dbReference type="InterPro" id="IPR027417">
    <property type="entry name" value="P-loop_NTPase"/>
</dbReference>
<dbReference type="GO" id="GO:0003924">
    <property type="term" value="F:GTPase activity"/>
    <property type="evidence" value="ECO:0007669"/>
    <property type="project" value="InterPro"/>
</dbReference>
<dbReference type="OrthoDB" id="8830751at2759"/>
<gene>
    <name evidence="4" type="ORF">PXEA_LOCUS13373</name>
</gene>
<dbReference type="Pfam" id="PF00071">
    <property type="entry name" value="Ras"/>
    <property type="match status" value="1"/>
</dbReference>
<dbReference type="InterPro" id="IPR001806">
    <property type="entry name" value="Small_GTPase"/>
</dbReference>
<organism evidence="4 5">
    <name type="scientific">Protopolystoma xenopodis</name>
    <dbReference type="NCBI Taxonomy" id="117903"/>
    <lineage>
        <taxon>Eukaryota</taxon>
        <taxon>Metazoa</taxon>
        <taxon>Spiralia</taxon>
        <taxon>Lophotrochozoa</taxon>
        <taxon>Platyhelminthes</taxon>
        <taxon>Monogenea</taxon>
        <taxon>Polyopisthocotylea</taxon>
        <taxon>Polystomatidea</taxon>
        <taxon>Polystomatidae</taxon>
        <taxon>Protopolystoma</taxon>
    </lineage>
</organism>
<evidence type="ECO:0000313" key="4">
    <source>
        <dbReference type="EMBL" id="VEL19933.1"/>
    </source>
</evidence>
<feature type="chain" id="PRO_5018720835" evidence="3">
    <location>
        <begin position="23"/>
        <end position="114"/>
    </location>
</feature>
<name>A0A3S4ZU88_9PLAT</name>
<keyword evidence="1" id="KW-0547">Nucleotide-binding</keyword>
<dbReference type="InterPro" id="IPR003578">
    <property type="entry name" value="Small_GTPase_Rho"/>
</dbReference>
<dbReference type="Gene3D" id="3.40.50.300">
    <property type="entry name" value="P-loop containing nucleotide triphosphate hydrolases"/>
    <property type="match status" value="1"/>
</dbReference>
<evidence type="ECO:0000313" key="5">
    <source>
        <dbReference type="Proteomes" id="UP000784294"/>
    </source>
</evidence>
<dbReference type="PANTHER" id="PTHR24072">
    <property type="entry name" value="RHO FAMILY GTPASE"/>
    <property type="match status" value="1"/>
</dbReference>
<sequence>MQHTYIAFVLANLFLLLLNTQADTLVPSCPQPSIPADVLVVCFALDSPSSLVSAATLWAPQCRRMVPAAPILLVGTKSDLRVDPDVCRRARFSAGGQIDLAAVSEIECIIVSSY</sequence>
<dbReference type="GO" id="GO:0007264">
    <property type="term" value="P:small GTPase-mediated signal transduction"/>
    <property type="evidence" value="ECO:0007669"/>
    <property type="project" value="InterPro"/>
</dbReference>
<dbReference type="Proteomes" id="UP000784294">
    <property type="component" value="Unassembled WGS sequence"/>
</dbReference>
<evidence type="ECO:0000256" key="1">
    <source>
        <dbReference type="ARBA" id="ARBA00022741"/>
    </source>
</evidence>